<reference evidence="3" key="1">
    <citation type="journal article" date="2023" name="Mol. Phylogenet. Evol.">
        <title>Genome-scale phylogeny and comparative genomics of the fungal order Sordariales.</title>
        <authorList>
            <person name="Hensen N."/>
            <person name="Bonometti L."/>
            <person name="Westerberg I."/>
            <person name="Brannstrom I.O."/>
            <person name="Guillou S."/>
            <person name="Cros-Aarteil S."/>
            <person name="Calhoun S."/>
            <person name="Haridas S."/>
            <person name="Kuo A."/>
            <person name="Mondo S."/>
            <person name="Pangilinan J."/>
            <person name="Riley R."/>
            <person name="LaButti K."/>
            <person name="Andreopoulos B."/>
            <person name="Lipzen A."/>
            <person name="Chen C."/>
            <person name="Yan M."/>
            <person name="Daum C."/>
            <person name="Ng V."/>
            <person name="Clum A."/>
            <person name="Steindorff A."/>
            <person name="Ohm R.A."/>
            <person name="Martin F."/>
            <person name="Silar P."/>
            <person name="Natvig D.O."/>
            <person name="Lalanne C."/>
            <person name="Gautier V."/>
            <person name="Ament-Velasquez S.L."/>
            <person name="Kruys A."/>
            <person name="Hutchinson M.I."/>
            <person name="Powell A.J."/>
            <person name="Barry K."/>
            <person name="Miller A.N."/>
            <person name="Grigoriev I.V."/>
            <person name="Debuchy R."/>
            <person name="Gladieux P."/>
            <person name="Hiltunen Thoren M."/>
            <person name="Johannesson H."/>
        </authorList>
    </citation>
    <scope>NUCLEOTIDE SEQUENCE</scope>
    <source>
        <strain evidence="3">CBS 333.67</strain>
    </source>
</reference>
<dbReference type="Proteomes" id="UP001273166">
    <property type="component" value="Unassembled WGS sequence"/>
</dbReference>
<feature type="compositionally biased region" description="Polar residues" evidence="1">
    <location>
        <begin position="37"/>
        <end position="47"/>
    </location>
</feature>
<name>A0AAJ0M0P8_9PEZI</name>
<dbReference type="EMBL" id="JAUDZG010000005">
    <property type="protein sequence ID" value="KAK3304696.1"/>
    <property type="molecule type" value="Genomic_DNA"/>
</dbReference>
<dbReference type="GeneID" id="87882006"/>
<protein>
    <recommendedName>
        <fullName evidence="2">Fe2OG dioxygenase domain-containing protein</fullName>
    </recommendedName>
</protein>
<dbReference type="AlphaFoldDB" id="A0AAJ0M0P8"/>
<dbReference type="PANTHER" id="PTHR33099">
    <property type="entry name" value="FE2OG DIOXYGENASE DOMAIN-CONTAINING PROTEIN"/>
    <property type="match status" value="1"/>
</dbReference>
<gene>
    <name evidence="3" type="ORF">B0T15DRAFT_250851</name>
</gene>
<dbReference type="InterPro" id="IPR005123">
    <property type="entry name" value="Oxoglu/Fe-dep_dioxygenase_dom"/>
</dbReference>
<evidence type="ECO:0000256" key="1">
    <source>
        <dbReference type="SAM" id="MobiDB-lite"/>
    </source>
</evidence>
<reference evidence="3" key="2">
    <citation type="submission" date="2023-06" db="EMBL/GenBank/DDBJ databases">
        <authorList>
            <consortium name="Lawrence Berkeley National Laboratory"/>
            <person name="Mondo S.J."/>
            <person name="Hensen N."/>
            <person name="Bonometti L."/>
            <person name="Westerberg I."/>
            <person name="Brannstrom I.O."/>
            <person name="Guillou S."/>
            <person name="Cros-Aarteil S."/>
            <person name="Calhoun S."/>
            <person name="Haridas S."/>
            <person name="Kuo A."/>
            <person name="Pangilinan J."/>
            <person name="Riley R."/>
            <person name="Labutti K."/>
            <person name="Andreopoulos B."/>
            <person name="Lipzen A."/>
            <person name="Chen C."/>
            <person name="Yanf M."/>
            <person name="Daum C."/>
            <person name="Ng V."/>
            <person name="Clum A."/>
            <person name="Steindorff A."/>
            <person name="Ohm R."/>
            <person name="Martin F."/>
            <person name="Silar P."/>
            <person name="Natvig D."/>
            <person name="Lalanne C."/>
            <person name="Gautier V."/>
            <person name="Ament-Velasquez S.L."/>
            <person name="Kruys A."/>
            <person name="Hutchinson M.I."/>
            <person name="Powell A.J."/>
            <person name="Barry K."/>
            <person name="Miller A.N."/>
            <person name="Grigoriev I.V."/>
            <person name="Debuchy R."/>
            <person name="Gladieux P."/>
            <person name="Thoren M.H."/>
            <person name="Johannesson H."/>
        </authorList>
    </citation>
    <scope>NUCLEOTIDE SEQUENCE</scope>
    <source>
        <strain evidence="3">CBS 333.67</strain>
    </source>
</reference>
<comment type="caution">
    <text evidence="3">The sequence shown here is derived from an EMBL/GenBank/DDBJ whole genome shotgun (WGS) entry which is preliminary data.</text>
</comment>
<feature type="domain" description="Fe2OG dioxygenase" evidence="2">
    <location>
        <begin position="220"/>
        <end position="318"/>
    </location>
</feature>
<organism evidence="3 4">
    <name type="scientific">Chaetomium strumarium</name>
    <dbReference type="NCBI Taxonomy" id="1170767"/>
    <lineage>
        <taxon>Eukaryota</taxon>
        <taxon>Fungi</taxon>
        <taxon>Dikarya</taxon>
        <taxon>Ascomycota</taxon>
        <taxon>Pezizomycotina</taxon>
        <taxon>Sordariomycetes</taxon>
        <taxon>Sordariomycetidae</taxon>
        <taxon>Sordariales</taxon>
        <taxon>Chaetomiaceae</taxon>
        <taxon>Chaetomium</taxon>
    </lineage>
</organism>
<accession>A0AAJ0M0P8</accession>
<evidence type="ECO:0000313" key="4">
    <source>
        <dbReference type="Proteomes" id="UP001273166"/>
    </source>
</evidence>
<keyword evidence="4" id="KW-1185">Reference proteome</keyword>
<dbReference type="PROSITE" id="PS51471">
    <property type="entry name" value="FE2OG_OXY"/>
    <property type="match status" value="1"/>
</dbReference>
<feature type="compositionally biased region" description="Polar residues" evidence="1">
    <location>
        <begin position="96"/>
        <end position="111"/>
    </location>
</feature>
<dbReference type="PANTHER" id="PTHR33099:SF7">
    <property type="entry name" value="MYND-TYPE DOMAIN-CONTAINING PROTEIN"/>
    <property type="match status" value="1"/>
</dbReference>
<sequence>MEGQDRPTTAGASLVLPERRPRGDEESAEFTPGGSVLASSNSTSDDSPAQVHKRTVDKYNEETANLLDELRNTMETSQKDFVFACGGSIPFATETTTASFEPGHSGTTHSPPVSLRWDPHDPSTPASQCKLTFPLDTASPEEQRSKQPHRGLVSLLGDMDKATFGLGGEDVFDESYRRAVKLDTSRFSTSFCPYDVGIMDTISSILVPGLSLDDGGRIARAELYKLNVYEGPSGFFKAHVDTPRSPAQFGSLVVCLPAPHTGGQLQVKHNGRTMTFDWSSSSSESQIIHWAAFYSDVTHAVLPVSSGHRVTLTYNLYALPNPSHLPSPTSPLPSDLSLPLVTYMSSLLSNPSFMPAGGHLGFYTTHAYPHTSLTFSVSALKGIDTVIFRGFQALGCGVCLRPVLDPDCFFWSGSGTEEDEDTIPRVIGKHLPMCTAEGRVECAADMMQWVFRDEDFCYAVEERVKFEEVEWLNESGGRHREMQLAYTVYGNEANTVAQYSWCAILIAVPGWDGEKGARKRLEKTF</sequence>
<feature type="region of interest" description="Disordered" evidence="1">
    <location>
        <begin position="1"/>
        <end position="55"/>
    </location>
</feature>
<feature type="compositionally biased region" description="Polar residues" evidence="1">
    <location>
        <begin position="1"/>
        <end position="11"/>
    </location>
</feature>
<dbReference type="Gene3D" id="2.60.120.620">
    <property type="entry name" value="q2cbj1_9rhob like domain"/>
    <property type="match status" value="1"/>
</dbReference>
<feature type="region of interest" description="Disordered" evidence="1">
    <location>
        <begin position="96"/>
        <end position="128"/>
    </location>
</feature>
<evidence type="ECO:0000259" key="2">
    <source>
        <dbReference type="PROSITE" id="PS51471"/>
    </source>
</evidence>
<dbReference type="RefSeq" id="XP_062720476.1">
    <property type="nucleotide sequence ID" value="XM_062863177.1"/>
</dbReference>
<evidence type="ECO:0000313" key="3">
    <source>
        <dbReference type="EMBL" id="KAK3304696.1"/>
    </source>
</evidence>
<proteinExistence type="predicted"/>